<reference evidence="2 3" key="1">
    <citation type="submission" date="2021-06" db="EMBL/GenBank/DDBJ databases">
        <title>Caerostris extrusa draft genome.</title>
        <authorList>
            <person name="Kono N."/>
            <person name="Arakawa K."/>
        </authorList>
    </citation>
    <scope>NUCLEOTIDE SEQUENCE [LARGE SCALE GENOMIC DNA]</scope>
</reference>
<feature type="domain" description="Dynein heavy chain C-terminal" evidence="1">
    <location>
        <begin position="109"/>
        <end position="168"/>
    </location>
</feature>
<organism evidence="2 3">
    <name type="scientific">Caerostris extrusa</name>
    <name type="common">Bark spider</name>
    <name type="synonym">Caerostris bankana</name>
    <dbReference type="NCBI Taxonomy" id="172846"/>
    <lineage>
        <taxon>Eukaryota</taxon>
        <taxon>Metazoa</taxon>
        <taxon>Ecdysozoa</taxon>
        <taxon>Arthropoda</taxon>
        <taxon>Chelicerata</taxon>
        <taxon>Arachnida</taxon>
        <taxon>Araneae</taxon>
        <taxon>Araneomorphae</taxon>
        <taxon>Entelegynae</taxon>
        <taxon>Araneoidea</taxon>
        <taxon>Araneidae</taxon>
        <taxon>Caerostris</taxon>
    </lineage>
</organism>
<dbReference type="GO" id="GO:0030286">
    <property type="term" value="C:dynein complex"/>
    <property type="evidence" value="ECO:0007669"/>
    <property type="project" value="InterPro"/>
</dbReference>
<proteinExistence type="predicted"/>
<accession>A0AAV4Y5T1</accession>
<dbReference type="PANTHER" id="PTHR22878:SF70">
    <property type="entry name" value="DYNEIN HEAVY CHAIN 2, AXONEMAL"/>
    <property type="match status" value="1"/>
</dbReference>
<dbReference type="GO" id="GO:0051959">
    <property type="term" value="F:dynein light intermediate chain binding"/>
    <property type="evidence" value="ECO:0007669"/>
    <property type="project" value="InterPro"/>
</dbReference>
<protein>
    <submittedName>
        <fullName evidence="2">Dynein heavy chain 2, axonemal</fullName>
    </submittedName>
</protein>
<dbReference type="PANTHER" id="PTHR22878">
    <property type="entry name" value="DYNEIN HEAVY CHAIN 6, AXONEMAL-LIKE-RELATED"/>
    <property type="match status" value="1"/>
</dbReference>
<dbReference type="AlphaFoldDB" id="A0AAV4Y5T1"/>
<comment type="caution">
    <text evidence="2">The sequence shown here is derived from an EMBL/GenBank/DDBJ whole genome shotgun (WGS) entry which is preliminary data.</text>
</comment>
<evidence type="ECO:0000313" key="3">
    <source>
        <dbReference type="Proteomes" id="UP001054945"/>
    </source>
</evidence>
<dbReference type="EMBL" id="BPLR01018803">
    <property type="protein sequence ID" value="GIZ02370.1"/>
    <property type="molecule type" value="Genomic_DNA"/>
</dbReference>
<evidence type="ECO:0000313" key="2">
    <source>
        <dbReference type="EMBL" id="GIZ02370.1"/>
    </source>
</evidence>
<gene>
    <name evidence="2" type="primary">Dnah2_1</name>
    <name evidence="2" type="ORF">CEXT_122221</name>
</gene>
<evidence type="ECO:0000259" key="1">
    <source>
        <dbReference type="Pfam" id="PF18199"/>
    </source>
</evidence>
<dbReference type="InterPro" id="IPR026983">
    <property type="entry name" value="DHC"/>
</dbReference>
<name>A0AAV4Y5T1_CAEEX</name>
<keyword evidence="3" id="KW-1185">Reference proteome</keyword>
<dbReference type="InterPro" id="IPR041228">
    <property type="entry name" value="Dynein_C"/>
</dbReference>
<dbReference type="Proteomes" id="UP001054945">
    <property type="component" value="Unassembled WGS sequence"/>
</dbReference>
<dbReference type="GO" id="GO:0007018">
    <property type="term" value="P:microtubule-based movement"/>
    <property type="evidence" value="ECO:0007669"/>
    <property type="project" value="InterPro"/>
</dbReference>
<sequence>MTCPMTKYFCDEVCANVKHRLSTVSEYSVPEDGSLETPYVNFYCRTSIAEAPEVFGQPGNAVVPHLIEDGKEVMLTELIWEYHVSTLDESHITEPPAKVLVGTKQIVFLAEAEPLYLITPMPVILFKPVTESSVRSVFSCPCYYTSKRTDDKGSSSFLFNVDLKTKKGKNTG</sequence>
<dbReference type="GO" id="GO:0045505">
    <property type="term" value="F:dynein intermediate chain binding"/>
    <property type="evidence" value="ECO:0007669"/>
    <property type="project" value="InterPro"/>
</dbReference>
<dbReference type="Pfam" id="PF18199">
    <property type="entry name" value="Dynein_C"/>
    <property type="match status" value="1"/>
</dbReference>